<feature type="compositionally biased region" description="Polar residues" evidence="1">
    <location>
        <begin position="437"/>
        <end position="448"/>
    </location>
</feature>
<dbReference type="Proteomes" id="UP000694871">
    <property type="component" value="Unplaced"/>
</dbReference>
<reference evidence="3" key="1">
    <citation type="submission" date="2025-08" db="UniProtKB">
        <authorList>
            <consortium name="RefSeq"/>
        </authorList>
    </citation>
    <scope>IDENTIFICATION</scope>
</reference>
<gene>
    <name evidence="3" type="primary">LOC107114223</name>
</gene>
<dbReference type="GeneID" id="107114223"/>
<accession>A0ABM1KBV0</accession>
<evidence type="ECO:0000313" key="2">
    <source>
        <dbReference type="Proteomes" id="UP000694871"/>
    </source>
</evidence>
<dbReference type="RefSeq" id="XP_015271187.1">
    <property type="nucleotide sequence ID" value="XM_015415701.1"/>
</dbReference>
<feature type="region of interest" description="Disordered" evidence="1">
    <location>
        <begin position="102"/>
        <end position="135"/>
    </location>
</feature>
<evidence type="ECO:0000313" key="3">
    <source>
        <dbReference type="RefSeq" id="XP_015271187.1"/>
    </source>
</evidence>
<feature type="region of interest" description="Disordered" evidence="1">
    <location>
        <begin position="437"/>
        <end position="467"/>
    </location>
</feature>
<feature type="region of interest" description="Disordered" evidence="1">
    <location>
        <begin position="302"/>
        <end position="335"/>
    </location>
</feature>
<feature type="compositionally biased region" description="Polar residues" evidence="1">
    <location>
        <begin position="345"/>
        <end position="355"/>
    </location>
</feature>
<evidence type="ECO:0000256" key="1">
    <source>
        <dbReference type="SAM" id="MobiDB-lite"/>
    </source>
</evidence>
<keyword evidence="2" id="KW-1185">Reference proteome</keyword>
<feature type="compositionally biased region" description="Low complexity" evidence="1">
    <location>
        <begin position="315"/>
        <end position="331"/>
    </location>
</feature>
<protein>
    <submittedName>
        <fullName evidence="3">Uncharacterized protein LOC107114223</fullName>
    </submittedName>
</protein>
<name>A0ABM1KBV0_GEKJA</name>
<feature type="region of interest" description="Disordered" evidence="1">
    <location>
        <begin position="345"/>
        <end position="364"/>
    </location>
</feature>
<organism evidence="2 3">
    <name type="scientific">Gekko japonicus</name>
    <name type="common">Schlegel's Japanese gecko</name>
    <dbReference type="NCBI Taxonomy" id="146911"/>
    <lineage>
        <taxon>Eukaryota</taxon>
        <taxon>Metazoa</taxon>
        <taxon>Chordata</taxon>
        <taxon>Craniata</taxon>
        <taxon>Vertebrata</taxon>
        <taxon>Euteleostomi</taxon>
        <taxon>Lepidosauria</taxon>
        <taxon>Squamata</taxon>
        <taxon>Bifurcata</taxon>
        <taxon>Gekkota</taxon>
        <taxon>Gekkonidae</taxon>
        <taxon>Gekkoninae</taxon>
        <taxon>Gekko</taxon>
    </lineage>
</organism>
<proteinExistence type="predicted"/>
<sequence length="588" mass="65387">MHHNYDNVAWLSVETGRKREKDSCEEASEPKGKLLKKYNKEISWSIEQDLIRENHLERQPKSSSVEKDVSLFISGLKEIATDAELGLGTVYVCHDYRKGEESSSIVASRKSPRDEDAEPTIQEYSEKKIPQNPEENLIKEGQKDVERQQSNNSRVEENLIPFRKALRDHQDNRPGQGTLCMAVDGGDQDESLTLLHDQNITTEDDLECVTLPEGSSFISEEEISQSPEKDSLPEPIYAYSFTELNRTYSGENVNGTAALISQKTIILDREQISSPGQEGGETTSILSRNGLPELTEDQLLLHSQPTPEPQPTGPNPEESSECNSSQNSQGEELFEGPSNKRHFIQSSASTTQPTCSDSGGNSSSLSVLVKHRKFGKKRKPCSGRNMPVRSVLGTQWRISPGGKLHKRLNWNCWASRKRGCRFPELQMGLRKNSSVNINAQPHETPQTATEEHRTTSETASSSYTREAKSWQRAPSSSLLDKMAAEPIVAHILTVLEQIAADTAEIKSTVSRLHPTVADMQKALKNLSGCTVDAEHWISDLEFRNTKAQLMQCCNDIKAIEAKLAGKAVQTNIIAGLRPSQGIKRELCP</sequence>